<evidence type="ECO:0000256" key="5">
    <source>
        <dbReference type="ARBA" id="ARBA00022676"/>
    </source>
</evidence>
<protein>
    <recommendedName>
        <fullName evidence="4">N-acetylgalactosaminide beta-1,3-galactosyltransferase</fullName>
        <ecNumber evidence="4">2.4.1.122</ecNumber>
    </recommendedName>
</protein>
<evidence type="ECO:0000256" key="7">
    <source>
        <dbReference type="ARBA" id="ARBA00022692"/>
    </source>
</evidence>
<evidence type="ECO:0000256" key="1">
    <source>
        <dbReference type="ARBA" id="ARBA00004606"/>
    </source>
</evidence>
<keyword evidence="10" id="KW-1133">Transmembrane helix</keyword>
<dbReference type="GO" id="GO:0016263">
    <property type="term" value="F:glycoprotein-N-acetylgalactosamine 3-beta-galactosyltransferase activity"/>
    <property type="evidence" value="ECO:0007669"/>
    <property type="project" value="UniProtKB-EC"/>
</dbReference>
<evidence type="ECO:0000313" key="13">
    <source>
        <dbReference type="EMBL" id="KAF1955225.1"/>
    </source>
</evidence>
<dbReference type="GO" id="GO:0016020">
    <property type="term" value="C:membrane"/>
    <property type="evidence" value="ECO:0007669"/>
    <property type="project" value="UniProtKB-SubCell"/>
</dbReference>
<feature type="domain" description="Fringe-like glycosyltransferase" evidence="12">
    <location>
        <begin position="177"/>
        <end position="279"/>
    </location>
</feature>
<comment type="pathway">
    <text evidence="2">Protein modification; protein glycosylation.</text>
</comment>
<dbReference type="InterPro" id="IPR003378">
    <property type="entry name" value="Fringe-like_glycosylTrfase"/>
</dbReference>
<keyword evidence="11" id="KW-0472">Membrane</keyword>
<dbReference type="InterPro" id="IPR026050">
    <property type="entry name" value="C1GALT1/C1GALT1_chp1"/>
</dbReference>
<evidence type="ECO:0000256" key="8">
    <source>
        <dbReference type="ARBA" id="ARBA00022741"/>
    </source>
</evidence>
<keyword evidence="9" id="KW-0735">Signal-anchor</keyword>
<dbReference type="Proteomes" id="UP000800035">
    <property type="component" value="Unassembled WGS sequence"/>
</dbReference>
<evidence type="ECO:0000256" key="3">
    <source>
        <dbReference type="ARBA" id="ARBA00006462"/>
    </source>
</evidence>
<dbReference type="EMBL" id="ML976995">
    <property type="protein sequence ID" value="KAF1955225.1"/>
    <property type="molecule type" value="Genomic_DNA"/>
</dbReference>
<comment type="subcellular location">
    <subcellularLocation>
        <location evidence="1">Membrane</location>
        <topology evidence="1">Single-pass type II membrane protein</topology>
    </subcellularLocation>
</comment>
<organism evidence="13 14">
    <name type="scientific">Byssothecium circinans</name>
    <dbReference type="NCBI Taxonomy" id="147558"/>
    <lineage>
        <taxon>Eukaryota</taxon>
        <taxon>Fungi</taxon>
        <taxon>Dikarya</taxon>
        <taxon>Ascomycota</taxon>
        <taxon>Pezizomycotina</taxon>
        <taxon>Dothideomycetes</taxon>
        <taxon>Pleosporomycetidae</taxon>
        <taxon>Pleosporales</taxon>
        <taxon>Massarineae</taxon>
        <taxon>Massarinaceae</taxon>
        <taxon>Byssothecium</taxon>
    </lineage>
</organism>
<evidence type="ECO:0000256" key="11">
    <source>
        <dbReference type="ARBA" id="ARBA00023136"/>
    </source>
</evidence>
<dbReference type="EC" id="2.4.1.122" evidence="4"/>
<dbReference type="AlphaFoldDB" id="A0A6A5TRC0"/>
<comment type="similarity">
    <text evidence="3">Belongs to the glycosyltransferase 31 family. Beta3-Gal-T subfamily.</text>
</comment>
<evidence type="ECO:0000313" key="14">
    <source>
        <dbReference type="Proteomes" id="UP000800035"/>
    </source>
</evidence>
<keyword evidence="5" id="KW-0328">Glycosyltransferase</keyword>
<accession>A0A6A5TRC0</accession>
<evidence type="ECO:0000256" key="6">
    <source>
        <dbReference type="ARBA" id="ARBA00022679"/>
    </source>
</evidence>
<keyword evidence="8" id="KW-0547">Nucleotide-binding</keyword>
<evidence type="ECO:0000256" key="9">
    <source>
        <dbReference type="ARBA" id="ARBA00022968"/>
    </source>
</evidence>
<keyword evidence="14" id="KW-1185">Reference proteome</keyword>
<evidence type="ECO:0000256" key="4">
    <source>
        <dbReference type="ARBA" id="ARBA00012557"/>
    </source>
</evidence>
<dbReference type="Pfam" id="PF02434">
    <property type="entry name" value="Fringe"/>
    <property type="match status" value="1"/>
</dbReference>
<dbReference type="Gene3D" id="3.50.4.10">
    <property type="entry name" value="Hepatocyte Growth Factor"/>
    <property type="match status" value="1"/>
</dbReference>
<evidence type="ECO:0000259" key="12">
    <source>
        <dbReference type="Pfam" id="PF02434"/>
    </source>
</evidence>
<keyword evidence="7" id="KW-0812">Transmembrane</keyword>
<gene>
    <name evidence="13" type="ORF">CC80DRAFT_549433</name>
</gene>
<sequence length="468" mass="53498">MPHRTFLCRLIFAAIFSVSVINVFSGSSSPSFFLRYSKPAALAHDNQLACPQSDIADDVLVVLRTGATESQQKVPVHFRTTLRCVPNFLIVSDLDEEIEGHLVHDVLGGVTADRKQQHEDFKLYHQLQKQGRKGIDSQQVLTSQSGSTKGDYLNTENDGWKLDKWKFLPMVDEAYKRAPAAKWFVFIETDTYLGWNNLLEYLSHFDPTKPYYIGKHLYINDIEFGYGGAGFVLSNPAMRKVTEQRSVRIRDYEDFTATHWVGDCALGKVLEDAKVPLHRAFPHFQGDSPATMDPATNKIDRNAWCFPVITYHHVSPTEIEDLWRFEQAWFTKHDILLRHRDIFKSYVYPKIGAAVANWDNMSADNEYNAHDHSGSADPFESNAWKSFQHCRDTCESKKDCVQFSYEAGSCSISNSFHLGYAKANERVTSGWLTDRVDDLFLGLEGKCGVKDWFAPVEIKSSLQRRRRR</sequence>
<proteinExistence type="inferred from homology"/>
<dbReference type="OrthoDB" id="414175at2759"/>
<evidence type="ECO:0000256" key="2">
    <source>
        <dbReference type="ARBA" id="ARBA00004922"/>
    </source>
</evidence>
<name>A0A6A5TRC0_9PLEO</name>
<keyword evidence="6" id="KW-0808">Transferase</keyword>
<dbReference type="Gene3D" id="3.90.550.50">
    <property type="match status" value="1"/>
</dbReference>
<evidence type="ECO:0000256" key="10">
    <source>
        <dbReference type="ARBA" id="ARBA00022989"/>
    </source>
</evidence>
<dbReference type="PANTHER" id="PTHR23033:SF47">
    <property type="entry name" value="APPLE DOMAIN-CONTAINING PROTEIN-RELATED"/>
    <property type="match status" value="1"/>
</dbReference>
<dbReference type="PANTHER" id="PTHR23033">
    <property type="entry name" value="BETA1,3-GALACTOSYLTRANSFERASE"/>
    <property type="match status" value="1"/>
</dbReference>
<dbReference type="GO" id="GO:0000166">
    <property type="term" value="F:nucleotide binding"/>
    <property type="evidence" value="ECO:0007669"/>
    <property type="project" value="UniProtKB-KW"/>
</dbReference>
<reference evidence="13" key="1">
    <citation type="journal article" date="2020" name="Stud. Mycol.">
        <title>101 Dothideomycetes genomes: a test case for predicting lifestyles and emergence of pathogens.</title>
        <authorList>
            <person name="Haridas S."/>
            <person name="Albert R."/>
            <person name="Binder M."/>
            <person name="Bloem J."/>
            <person name="Labutti K."/>
            <person name="Salamov A."/>
            <person name="Andreopoulos B."/>
            <person name="Baker S."/>
            <person name="Barry K."/>
            <person name="Bills G."/>
            <person name="Bluhm B."/>
            <person name="Cannon C."/>
            <person name="Castanera R."/>
            <person name="Culley D."/>
            <person name="Daum C."/>
            <person name="Ezra D."/>
            <person name="Gonzalez J."/>
            <person name="Henrissat B."/>
            <person name="Kuo A."/>
            <person name="Liang C."/>
            <person name="Lipzen A."/>
            <person name="Lutzoni F."/>
            <person name="Magnuson J."/>
            <person name="Mondo S."/>
            <person name="Nolan M."/>
            <person name="Ohm R."/>
            <person name="Pangilinan J."/>
            <person name="Park H.-J."/>
            <person name="Ramirez L."/>
            <person name="Alfaro M."/>
            <person name="Sun H."/>
            <person name="Tritt A."/>
            <person name="Yoshinaga Y."/>
            <person name="Zwiers L.-H."/>
            <person name="Turgeon B."/>
            <person name="Goodwin S."/>
            <person name="Spatafora J."/>
            <person name="Crous P."/>
            <person name="Grigoriev I."/>
        </authorList>
    </citation>
    <scope>NUCLEOTIDE SEQUENCE</scope>
    <source>
        <strain evidence="13">CBS 675.92</strain>
    </source>
</reference>